<organism evidence="1 2">
    <name type="scientific">Ruminococcus callidus ATCC 27760</name>
    <dbReference type="NCBI Taxonomy" id="411473"/>
    <lineage>
        <taxon>Bacteria</taxon>
        <taxon>Bacillati</taxon>
        <taxon>Bacillota</taxon>
        <taxon>Clostridia</taxon>
        <taxon>Eubacteriales</taxon>
        <taxon>Oscillospiraceae</taxon>
        <taxon>Ruminococcus</taxon>
    </lineage>
</organism>
<dbReference type="PATRIC" id="fig|411473.3.peg.2260"/>
<dbReference type="PANTHER" id="PTHR43698">
    <property type="entry name" value="RIBD C-TERMINAL DOMAIN CONTAINING PROTEIN"/>
    <property type="match status" value="1"/>
</dbReference>
<dbReference type="STRING" id="411473.RUMCAL_02692"/>
<gene>
    <name evidence="1" type="ORF">RUMCAL_02692</name>
</gene>
<dbReference type="InterPro" id="IPR011051">
    <property type="entry name" value="RmlC_Cupin_sf"/>
</dbReference>
<dbReference type="EMBL" id="AWVF01000330">
    <property type="protein sequence ID" value="ERJ91041.1"/>
    <property type="molecule type" value="Genomic_DNA"/>
</dbReference>
<sequence length="155" mass="17222">MTKEKSSMKYTKKTAFEAADAFGIGAPNDTYAQYFIGQSFLKPLTEPEKAPVFLANVTFEPRCRNNWHIHHATKGGGQILICTAGEGWYQEEGKPAVSLKAGTVITIPAEVKHWHGAKKDSWFSHIAVECPGENCSNEWCEPVSDAEYEKLENAE</sequence>
<comment type="caution">
    <text evidence="1">The sequence shown here is derived from an EMBL/GenBank/DDBJ whole genome shotgun (WGS) entry which is preliminary data.</text>
</comment>
<dbReference type="PANTHER" id="PTHR43698:SF1">
    <property type="entry name" value="BLL4564 PROTEIN"/>
    <property type="match status" value="1"/>
</dbReference>
<dbReference type="CDD" id="cd02233">
    <property type="entry name" value="cupin_HNL-like"/>
    <property type="match status" value="1"/>
</dbReference>
<evidence type="ECO:0000313" key="2">
    <source>
        <dbReference type="Proteomes" id="UP000016662"/>
    </source>
</evidence>
<dbReference type="SUPFAM" id="SSF51182">
    <property type="entry name" value="RmlC-like cupins"/>
    <property type="match status" value="1"/>
</dbReference>
<name>U2JXQ5_9FIRM</name>
<dbReference type="AlphaFoldDB" id="U2JXQ5"/>
<evidence type="ECO:0000313" key="1">
    <source>
        <dbReference type="EMBL" id="ERJ91041.1"/>
    </source>
</evidence>
<protein>
    <submittedName>
        <fullName evidence="1">Cupin domain protein</fullName>
    </submittedName>
</protein>
<dbReference type="InterPro" id="IPR047263">
    <property type="entry name" value="HNL-like_cupin"/>
</dbReference>
<dbReference type="Proteomes" id="UP000016662">
    <property type="component" value="Unassembled WGS sequence"/>
</dbReference>
<dbReference type="InterPro" id="IPR014710">
    <property type="entry name" value="RmlC-like_jellyroll"/>
</dbReference>
<dbReference type="HOGENOM" id="CLU_072993_2_0_9"/>
<proteinExistence type="predicted"/>
<accession>U2JXQ5</accession>
<keyword evidence="2" id="KW-1185">Reference proteome</keyword>
<dbReference type="eggNOG" id="COG1917">
    <property type="taxonomic scope" value="Bacteria"/>
</dbReference>
<reference evidence="1 2" key="1">
    <citation type="submission" date="2013-07" db="EMBL/GenBank/DDBJ databases">
        <authorList>
            <person name="Weinstock G."/>
            <person name="Sodergren E."/>
            <person name="Wylie T."/>
            <person name="Fulton L."/>
            <person name="Fulton R."/>
            <person name="Fronick C."/>
            <person name="O'Laughlin M."/>
            <person name="Godfrey J."/>
            <person name="Miner T."/>
            <person name="Herter B."/>
            <person name="Appelbaum E."/>
            <person name="Cordes M."/>
            <person name="Lek S."/>
            <person name="Wollam A."/>
            <person name="Pepin K.H."/>
            <person name="Palsikar V.B."/>
            <person name="Mitreva M."/>
            <person name="Wilson R.K."/>
        </authorList>
    </citation>
    <scope>NUCLEOTIDE SEQUENCE [LARGE SCALE GENOMIC DNA]</scope>
    <source>
        <strain evidence="1 2">ATCC 27760</strain>
    </source>
</reference>
<dbReference type="Gene3D" id="2.60.120.10">
    <property type="entry name" value="Jelly Rolls"/>
    <property type="match status" value="1"/>
</dbReference>